<dbReference type="SUPFAM" id="SSF47090">
    <property type="entry name" value="PGBD-like"/>
    <property type="match status" value="2"/>
</dbReference>
<keyword evidence="3" id="KW-0808">Transferase</keyword>
<evidence type="ECO:0000313" key="12">
    <source>
        <dbReference type="EMBL" id="MTH54805.1"/>
    </source>
</evidence>
<keyword evidence="7 9" id="KW-0961">Cell wall biogenesis/degradation</keyword>
<dbReference type="GO" id="GO:0071972">
    <property type="term" value="F:peptidoglycan L,D-transpeptidase activity"/>
    <property type="evidence" value="ECO:0007669"/>
    <property type="project" value="TreeGrafter"/>
</dbReference>
<dbReference type="Pfam" id="PF03734">
    <property type="entry name" value="YkuD"/>
    <property type="match status" value="1"/>
</dbReference>
<name>A0A7X2S7P4_9BACI</name>
<comment type="caution">
    <text evidence="12">The sequence shown here is derived from an EMBL/GenBank/DDBJ whole genome shotgun (WGS) entry which is preliminary data.</text>
</comment>
<dbReference type="Pfam" id="PF01471">
    <property type="entry name" value="PG_binding_1"/>
    <property type="match status" value="2"/>
</dbReference>
<dbReference type="PROSITE" id="PS52029">
    <property type="entry name" value="LD_TPASE"/>
    <property type="match status" value="1"/>
</dbReference>
<keyword evidence="4" id="KW-0378">Hydrolase</keyword>
<keyword evidence="10" id="KW-0732">Signal</keyword>
<dbReference type="EMBL" id="WMIB01000018">
    <property type="protein sequence ID" value="MTH54805.1"/>
    <property type="molecule type" value="Genomic_DNA"/>
</dbReference>
<evidence type="ECO:0000256" key="7">
    <source>
        <dbReference type="ARBA" id="ARBA00023316"/>
    </source>
</evidence>
<dbReference type="InterPro" id="IPR050979">
    <property type="entry name" value="LD-transpeptidase"/>
</dbReference>
<dbReference type="InterPro" id="IPR036366">
    <property type="entry name" value="PGBDSf"/>
</dbReference>
<keyword evidence="6 9" id="KW-0573">Peptidoglycan synthesis</keyword>
<dbReference type="PANTHER" id="PTHR30582">
    <property type="entry name" value="L,D-TRANSPEPTIDASE"/>
    <property type="match status" value="1"/>
</dbReference>
<comment type="pathway">
    <text evidence="8">Glycan biosynthesis.</text>
</comment>
<dbReference type="CDD" id="cd16913">
    <property type="entry name" value="YkuD_like"/>
    <property type="match status" value="1"/>
</dbReference>
<evidence type="ECO:0000256" key="6">
    <source>
        <dbReference type="ARBA" id="ARBA00022984"/>
    </source>
</evidence>
<evidence type="ECO:0000256" key="1">
    <source>
        <dbReference type="ARBA" id="ARBA00004752"/>
    </source>
</evidence>
<gene>
    <name evidence="12" type="ORF">GKZ89_15480</name>
</gene>
<dbReference type="GO" id="GO:0016740">
    <property type="term" value="F:transferase activity"/>
    <property type="evidence" value="ECO:0007669"/>
    <property type="project" value="UniProtKB-KW"/>
</dbReference>
<dbReference type="UniPathway" id="UPA00219"/>
<dbReference type="OrthoDB" id="9787225at2"/>
<dbReference type="PANTHER" id="PTHR30582:SF4">
    <property type="entry name" value="L,D-TRANSPEPTIDASE YQJB-RELATED"/>
    <property type="match status" value="1"/>
</dbReference>
<evidence type="ECO:0000313" key="13">
    <source>
        <dbReference type="Proteomes" id="UP000434639"/>
    </source>
</evidence>
<keyword evidence="5 9" id="KW-0133">Cell shape</keyword>
<feature type="signal peptide" evidence="10">
    <location>
        <begin position="1"/>
        <end position="25"/>
    </location>
</feature>
<feature type="active site" description="Nucleophile" evidence="9">
    <location>
        <position position="129"/>
    </location>
</feature>
<dbReference type="InterPro" id="IPR038063">
    <property type="entry name" value="Transpep_catalytic_dom"/>
</dbReference>
<dbReference type="InterPro" id="IPR005490">
    <property type="entry name" value="LD_TPept_cat_dom"/>
</dbReference>
<dbReference type="FunFam" id="2.40.440.10:FF:000003">
    <property type="entry name" value="L,D-transpeptidase YciB"/>
    <property type="match status" value="1"/>
</dbReference>
<keyword evidence="13" id="KW-1185">Reference proteome</keyword>
<dbReference type="Gene3D" id="2.40.440.10">
    <property type="entry name" value="L,D-transpeptidase catalytic domain-like"/>
    <property type="match status" value="1"/>
</dbReference>
<dbReference type="GO" id="GO:0005576">
    <property type="term" value="C:extracellular region"/>
    <property type="evidence" value="ECO:0007669"/>
    <property type="project" value="TreeGrafter"/>
</dbReference>
<evidence type="ECO:0000256" key="3">
    <source>
        <dbReference type="ARBA" id="ARBA00022679"/>
    </source>
</evidence>
<dbReference type="SUPFAM" id="SSF141523">
    <property type="entry name" value="L,D-transpeptidase catalytic domain-like"/>
    <property type="match status" value="1"/>
</dbReference>
<dbReference type="Gene3D" id="1.10.101.10">
    <property type="entry name" value="PGBD-like superfamily/PGBD"/>
    <property type="match status" value="2"/>
</dbReference>
<dbReference type="Proteomes" id="UP000434639">
    <property type="component" value="Unassembled WGS sequence"/>
</dbReference>
<evidence type="ECO:0000256" key="10">
    <source>
        <dbReference type="SAM" id="SignalP"/>
    </source>
</evidence>
<feature type="chain" id="PRO_5031407975" evidence="10">
    <location>
        <begin position="26"/>
        <end position="325"/>
    </location>
</feature>
<dbReference type="GO" id="GO:0071555">
    <property type="term" value="P:cell wall organization"/>
    <property type="evidence" value="ECO:0007669"/>
    <property type="project" value="UniProtKB-UniRule"/>
</dbReference>
<sequence length="325" mass="34499">MKKWLIGICSVFLLFFWAGIPNASAASSKFIIINKSSNKLAYYENSQLKRVFKVGTGRSQSLTPEGKFRIVQKIVNRPYYTGNIPGGDPRNPLGNRWMGFNARGTSGSTYGIHGNNNPASIGGYVSSGCVRMYDNEVEWLFEQVPIHTAVIITSSGKSFDAIAKAYGYSTKPGGNPDYAGVTLKKGSQGEAVAQLQRKLTSSGFSPGGIDGIFGSATDRAVRAFQKSRGLTVDGIAGPATWSALNKSAPPQSGSSLMNSGLLKRGSKGAAVKELQQRLTAKGYSTRGADGIFGPNTEKAVKAFQKARGLAVDGLVGPATKRSLLK</sequence>
<reference evidence="12 13" key="1">
    <citation type="journal article" date="2017" name="Int. J. Syst. Evol. Microbiol.">
        <title>Bacillus mangrovi sp. nov., isolated from a sediment sample from a mangrove forest.</title>
        <authorList>
            <person name="Gupta V."/>
            <person name="Singh P.K."/>
            <person name="Korpole S."/>
            <person name="Tanuku N.R.S."/>
            <person name="Pinnaka A.K."/>
        </authorList>
    </citation>
    <scope>NUCLEOTIDE SEQUENCE [LARGE SCALE GENOMIC DNA]</scope>
    <source>
        <strain evidence="12 13">KCTC 33872</strain>
    </source>
</reference>
<organism evidence="12 13">
    <name type="scientific">Metabacillus mangrovi</name>
    <dbReference type="NCBI Taxonomy" id="1491830"/>
    <lineage>
        <taxon>Bacteria</taxon>
        <taxon>Bacillati</taxon>
        <taxon>Bacillota</taxon>
        <taxon>Bacilli</taxon>
        <taxon>Bacillales</taxon>
        <taxon>Bacillaceae</taxon>
        <taxon>Metabacillus</taxon>
    </lineage>
</organism>
<evidence type="ECO:0000256" key="2">
    <source>
        <dbReference type="ARBA" id="ARBA00005992"/>
    </source>
</evidence>
<dbReference type="GO" id="GO:0018104">
    <property type="term" value="P:peptidoglycan-protein cross-linking"/>
    <property type="evidence" value="ECO:0007669"/>
    <property type="project" value="TreeGrafter"/>
</dbReference>
<dbReference type="InterPro" id="IPR036365">
    <property type="entry name" value="PGBD-like_sf"/>
</dbReference>
<proteinExistence type="inferred from homology"/>
<evidence type="ECO:0000256" key="4">
    <source>
        <dbReference type="ARBA" id="ARBA00022801"/>
    </source>
</evidence>
<feature type="domain" description="L,D-TPase catalytic" evidence="11">
    <location>
        <begin position="29"/>
        <end position="153"/>
    </location>
</feature>
<feature type="active site" description="Proton donor/acceptor" evidence="9">
    <location>
        <position position="113"/>
    </location>
</feature>
<comment type="similarity">
    <text evidence="2">Belongs to the YkuD family.</text>
</comment>
<protein>
    <submittedName>
        <fullName evidence="12">L,D-transpeptidase family protein</fullName>
    </submittedName>
</protein>
<dbReference type="GO" id="GO:0008360">
    <property type="term" value="P:regulation of cell shape"/>
    <property type="evidence" value="ECO:0007669"/>
    <property type="project" value="UniProtKB-UniRule"/>
</dbReference>
<comment type="pathway">
    <text evidence="1 9">Cell wall biogenesis; peptidoglycan biosynthesis.</text>
</comment>
<dbReference type="InterPro" id="IPR002477">
    <property type="entry name" value="Peptidoglycan-bd-like"/>
</dbReference>
<evidence type="ECO:0000256" key="8">
    <source>
        <dbReference type="ARBA" id="ARBA00060592"/>
    </source>
</evidence>
<evidence type="ECO:0000256" key="5">
    <source>
        <dbReference type="ARBA" id="ARBA00022960"/>
    </source>
</evidence>
<evidence type="ECO:0000259" key="11">
    <source>
        <dbReference type="PROSITE" id="PS52029"/>
    </source>
</evidence>
<dbReference type="AlphaFoldDB" id="A0A7X2S7P4"/>
<evidence type="ECO:0000256" key="9">
    <source>
        <dbReference type="PROSITE-ProRule" id="PRU01373"/>
    </source>
</evidence>
<accession>A0A7X2S7P4</accession>